<sequence>MEETNLYDIYLRAFVMGRMQVLVKERRDMADHVDDGHGRFDVRAYEGQKLAAFAIGLADGGMNNAFPRPKAELQNQLTRLGA</sequence>
<evidence type="ECO:0000313" key="2">
    <source>
        <dbReference type="Proteomes" id="UP000528460"/>
    </source>
</evidence>
<reference evidence="1 2" key="1">
    <citation type="submission" date="2020-05" db="EMBL/GenBank/DDBJ databases">
        <authorList>
            <person name="Whitworth D."/>
        </authorList>
    </citation>
    <scope>NUCLEOTIDE SEQUENCE [LARGE SCALE GENOMIC DNA]</scope>
    <source>
        <strain evidence="1 2">CA046A</strain>
    </source>
</reference>
<accession>A0A7Y4JN69</accession>
<dbReference type="EMBL" id="JABFJW010000015">
    <property type="protein sequence ID" value="NOK08090.1"/>
    <property type="molecule type" value="Genomic_DNA"/>
</dbReference>
<comment type="caution">
    <text evidence="1">The sequence shown here is derived from an EMBL/GenBank/DDBJ whole genome shotgun (WGS) entry which is preliminary data.</text>
</comment>
<dbReference type="AlphaFoldDB" id="A0A7Y4JN69"/>
<dbReference type="Proteomes" id="UP000528460">
    <property type="component" value="Unassembled WGS sequence"/>
</dbReference>
<proteinExistence type="predicted"/>
<evidence type="ECO:0000313" key="1">
    <source>
        <dbReference type="EMBL" id="NOK08090.1"/>
    </source>
</evidence>
<name>A0A7Y4JN69_9BACT</name>
<organism evidence="1 2">
    <name type="scientific">Corallococcus exercitus</name>
    <dbReference type="NCBI Taxonomy" id="2316736"/>
    <lineage>
        <taxon>Bacteria</taxon>
        <taxon>Pseudomonadati</taxon>
        <taxon>Myxococcota</taxon>
        <taxon>Myxococcia</taxon>
        <taxon>Myxococcales</taxon>
        <taxon>Cystobacterineae</taxon>
        <taxon>Myxococcaceae</taxon>
        <taxon>Corallococcus</taxon>
    </lineage>
</organism>
<dbReference type="RefSeq" id="WP_171412354.1">
    <property type="nucleotide sequence ID" value="NZ_JABFJW010000015.1"/>
</dbReference>
<gene>
    <name evidence="1" type="ORF">HNS30_03435</name>
</gene>
<protein>
    <submittedName>
        <fullName evidence="1">Uncharacterized protein</fullName>
    </submittedName>
</protein>